<name>A0A1S8B6Y6_9PEZI</name>
<proteinExistence type="predicted"/>
<dbReference type="EMBL" id="MSZU01000111">
    <property type="protein sequence ID" value="OMP83156.1"/>
    <property type="molecule type" value="Genomic_DNA"/>
</dbReference>
<gene>
    <name evidence="7" type="ORF">BK809_0004537</name>
</gene>
<dbReference type="GO" id="GO:0071944">
    <property type="term" value="C:cell periphery"/>
    <property type="evidence" value="ECO:0007669"/>
    <property type="project" value="UniProtKB-ARBA"/>
</dbReference>
<dbReference type="AlphaFoldDB" id="A0A1S8B6Y6"/>
<dbReference type="Proteomes" id="UP000190776">
    <property type="component" value="Unassembled WGS sequence"/>
</dbReference>
<feature type="compositionally biased region" description="Low complexity" evidence="5">
    <location>
        <begin position="389"/>
        <end position="398"/>
    </location>
</feature>
<feature type="region of interest" description="Disordered" evidence="5">
    <location>
        <begin position="319"/>
        <end position="491"/>
    </location>
</feature>
<evidence type="ECO:0000256" key="3">
    <source>
        <dbReference type="ARBA" id="ARBA00022989"/>
    </source>
</evidence>
<sequence>MHRLLQPRQAFEPSCLSGGTWYSCGAGSRFVGCCTSDPCNSRGCSDGNLRAASFNASAYSDFPDAECDSGRFWTCASTDPPFLGCCKVDACQAEGNAGCPDQDLTAAHLPNNDALASAYSPTGGPSSTATATASATGGSSSSDGSSTSTAGIVGGVIGAVVVLLFVIGALLWRRRSKKKKAAAAAAAASLNGDEGRTVSELAGVDVRQGKGMGHSSISSRRPFFSPISFASITQLTIAGSPLAGQHPPRYSSLTNPGGSPGQTYAMELDGYPRAKSPLDQTPSELGAGETLHAELPGSEGTTVHEMEGSSPGTTVFAATASAKSSPNSGSNKKAAHSRGSSWSSFNERRAARRASGNDGGGGGLGGGGAGPRGLAIVGLHPHSQVNGNGRTSPRSPSFPGGGGGGGGAEDAGSESGVSSLPSTPRSAYGYGPGAGTTGGYSDVSRLSPTYPPPIREDVERGEEGGRYRDHEDDEDDDDDDLHDGYGSGRRR</sequence>
<keyword evidence="4 6" id="KW-0472">Membrane</keyword>
<comment type="caution">
    <text evidence="7">The sequence shown here is derived from an EMBL/GenBank/DDBJ whole genome shotgun (WGS) entry which is preliminary data.</text>
</comment>
<accession>A0A1S8B6Y6</accession>
<dbReference type="InterPro" id="IPR051694">
    <property type="entry name" value="Immunoregulatory_rcpt-like"/>
</dbReference>
<dbReference type="STRING" id="420778.A0A1S8B6Y6"/>
<keyword evidence="2 6" id="KW-0812">Transmembrane</keyword>
<feature type="compositionally biased region" description="Acidic residues" evidence="5">
    <location>
        <begin position="471"/>
        <end position="481"/>
    </location>
</feature>
<keyword evidence="3 6" id="KW-1133">Transmembrane helix</keyword>
<feature type="compositionally biased region" description="Gly residues" evidence="5">
    <location>
        <begin position="357"/>
        <end position="371"/>
    </location>
</feature>
<evidence type="ECO:0000256" key="1">
    <source>
        <dbReference type="ARBA" id="ARBA00004167"/>
    </source>
</evidence>
<evidence type="ECO:0000256" key="5">
    <source>
        <dbReference type="SAM" id="MobiDB-lite"/>
    </source>
</evidence>
<feature type="region of interest" description="Disordered" evidence="5">
    <location>
        <begin position="117"/>
        <end position="145"/>
    </location>
</feature>
<evidence type="ECO:0000313" key="8">
    <source>
        <dbReference type="Proteomes" id="UP000190776"/>
    </source>
</evidence>
<feature type="transmembrane region" description="Helical" evidence="6">
    <location>
        <begin position="150"/>
        <end position="172"/>
    </location>
</feature>
<feature type="compositionally biased region" description="Low complexity" evidence="5">
    <location>
        <begin position="120"/>
        <end position="145"/>
    </location>
</feature>
<dbReference type="PROSITE" id="PS51257">
    <property type="entry name" value="PROKAR_LIPOPROTEIN"/>
    <property type="match status" value="1"/>
</dbReference>
<feature type="region of interest" description="Disordered" evidence="5">
    <location>
        <begin position="293"/>
        <end position="312"/>
    </location>
</feature>
<comment type="subcellular location">
    <subcellularLocation>
        <location evidence="1">Membrane</location>
        <topology evidence="1">Single-pass membrane protein</topology>
    </subcellularLocation>
</comment>
<reference evidence="7 8" key="1">
    <citation type="submission" date="2017-01" db="EMBL/GenBank/DDBJ databases">
        <title>Draft genome sequence of Diplodia seriata F98.1, a fungal species involved in grapevine trunk diseases.</title>
        <authorList>
            <person name="Robert-Siegwald G."/>
            <person name="Vallet J."/>
            <person name="Abou-Mansour E."/>
            <person name="Xu J."/>
            <person name="Rey P."/>
            <person name="Bertsch C."/>
            <person name="Rego C."/>
            <person name="Larignon P."/>
            <person name="Fontaine F."/>
            <person name="Lebrun M.-H."/>
        </authorList>
    </citation>
    <scope>NUCLEOTIDE SEQUENCE [LARGE SCALE GENOMIC DNA]</scope>
    <source>
        <strain evidence="7 8">F98.1</strain>
    </source>
</reference>
<evidence type="ECO:0000256" key="4">
    <source>
        <dbReference type="ARBA" id="ARBA00023136"/>
    </source>
</evidence>
<evidence type="ECO:0000256" key="2">
    <source>
        <dbReference type="ARBA" id="ARBA00022692"/>
    </source>
</evidence>
<feature type="compositionally biased region" description="Polar residues" evidence="5">
    <location>
        <begin position="321"/>
        <end position="331"/>
    </location>
</feature>
<protein>
    <submittedName>
        <fullName evidence="7">Uncharacterized protein</fullName>
    </submittedName>
</protein>
<feature type="compositionally biased region" description="Basic and acidic residues" evidence="5">
    <location>
        <begin position="454"/>
        <end position="470"/>
    </location>
</feature>
<dbReference type="PANTHER" id="PTHR15549">
    <property type="entry name" value="PAIRED IMMUNOGLOBULIN-LIKE TYPE 2 RECEPTOR"/>
    <property type="match status" value="1"/>
</dbReference>
<dbReference type="OrthoDB" id="3692311at2759"/>
<dbReference type="GO" id="GO:0016020">
    <property type="term" value="C:membrane"/>
    <property type="evidence" value="ECO:0007669"/>
    <property type="project" value="UniProtKB-SubCell"/>
</dbReference>
<evidence type="ECO:0000256" key="6">
    <source>
        <dbReference type="SAM" id="Phobius"/>
    </source>
</evidence>
<organism evidence="7 8">
    <name type="scientific">Diplodia seriata</name>
    <dbReference type="NCBI Taxonomy" id="420778"/>
    <lineage>
        <taxon>Eukaryota</taxon>
        <taxon>Fungi</taxon>
        <taxon>Dikarya</taxon>
        <taxon>Ascomycota</taxon>
        <taxon>Pezizomycotina</taxon>
        <taxon>Dothideomycetes</taxon>
        <taxon>Dothideomycetes incertae sedis</taxon>
        <taxon>Botryosphaeriales</taxon>
        <taxon>Botryosphaeriaceae</taxon>
        <taxon>Diplodia</taxon>
    </lineage>
</organism>
<evidence type="ECO:0000313" key="7">
    <source>
        <dbReference type="EMBL" id="OMP83156.1"/>
    </source>
</evidence>
<feature type="compositionally biased region" description="Gly residues" evidence="5">
    <location>
        <begin position="399"/>
        <end position="409"/>
    </location>
</feature>